<comment type="caution">
    <text evidence="1">The sequence shown here is derived from an EMBL/GenBank/DDBJ whole genome shotgun (WGS) entry which is preliminary data.</text>
</comment>
<gene>
    <name evidence="1" type="ORF">T01_524</name>
</gene>
<reference evidence="1 2" key="1">
    <citation type="submission" date="2015-01" db="EMBL/GenBank/DDBJ databases">
        <title>Evolution of Trichinella species and genotypes.</title>
        <authorList>
            <person name="Korhonen P.K."/>
            <person name="Edoardo P."/>
            <person name="Giuseppe L.R."/>
            <person name="Gasser R.B."/>
        </authorList>
    </citation>
    <scope>NUCLEOTIDE SEQUENCE [LARGE SCALE GENOMIC DNA]</scope>
    <source>
        <strain evidence="1">ISS3</strain>
    </source>
</reference>
<protein>
    <submittedName>
        <fullName evidence="1">Uncharacterized protein</fullName>
    </submittedName>
</protein>
<dbReference type="AlphaFoldDB" id="A0A0V0YQM6"/>
<sequence length="59" mass="6544">MLLTKSGESSLMLQIGFFNVTADLGKFTLTLLINFNLRSGSTPCFVQSFTKISQIARKK</sequence>
<keyword evidence="2" id="KW-1185">Reference proteome</keyword>
<dbReference type="Proteomes" id="UP000054776">
    <property type="component" value="Unassembled WGS sequence"/>
</dbReference>
<proteinExistence type="predicted"/>
<evidence type="ECO:0000313" key="1">
    <source>
        <dbReference type="EMBL" id="KRY02470.1"/>
    </source>
</evidence>
<dbReference type="EMBL" id="JYDH01006170">
    <property type="protein sequence ID" value="KRY02470.1"/>
    <property type="molecule type" value="Genomic_DNA"/>
</dbReference>
<organism evidence="1 2">
    <name type="scientific">Trichinella spiralis</name>
    <name type="common">Trichina worm</name>
    <dbReference type="NCBI Taxonomy" id="6334"/>
    <lineage>
        <taxon>Eukaryota</taxon>
        <taxon>Metazoa</taxon>
        <taxon>Ecdysozoa</taxon>
        <taxon>Nematoda</taxon>
        <taxon>Enoplea</taxon>
        <taxon>Dorylaimia</taxon>
        <taxon>Trichinellida</taxon>
        <taxon>Trichinellidae</taxon>
        <taxon>Trichinella</taxon>
    </lineage>
</organism>
<evidence type="ECO:0000313" key="2">
    <source>
        <dbReference type="Proteomes" id="UP000054776"/>
    </source>
</evidence>
<dbReference type="OrthoDB" id="8034728at2759"/>
<dbReference type="InParanoid" id="A0A0V0YQM6"/>
<accession>A0A0V0YQM6</accession>
<name>A0A0V0YQM6_TRISP</name>
<feature type="non-terminal residue" evidence="1">
    <location>
        <position position="59"/>
    </location>
</feature>